<dbReference type="Gene3D" id="1.25.40.10">
    <property type="entry name" value="Tetratricopeptide repeat domain"/>
    <property type="match status" value="1"/>
</dbReference>
<feature type="repeat" description="TPR" evidence="3">
    <location>
        <begin position="172"/>
        <end position="205"/>
    </location>
</feature>
<organism evidence="4 5">
    <name type="scientific">Gimesia fumaroli</name>
    <dbReference type="NCBI Taxonomy" id="2527976"/>
    <lineage>
        <taxon>Bacteria</taxon>
        <taxon>Pseudomonadati</taxon>
        <taxon>Planctomycetota</taxon>
        <taxon>Planctomycetia</taxon>
        <taxon>Planctomycetales</taxon>
        <taxon>Planctomycetaceae</taxon>
        <taxon>Gimesia</taxon>
    </lineage>
</organism>
<dbReference type="PANTHER" id="PTHR44943:SF4">
    <property type="entry name" value="TPR REPEAT-CONTAINING PROTEIN MJ0798"/>
    <property type="match status" value="1"/>
</dbReference>
<gene>
    <name evidence="4" type="ORF">Enr17x_14970</name>
</gene>
<dbReference type="InterPro" id="IPR011990">
    <property type="entry name" value="TPR-like_helical_dom_sf"/>
</dbReference>
<dbReference type="PROSITE" id="PS50005">
    <property type="entry name" value="TPR"/>
    <property type="match status" value="2"/>
</dbReference>
<evidence type="ECO:0000313" key="4">
    <source>
        <dbReference type="EMBL" id="QDV49479.1"/>
    </source>
</evidence>
<keyword evidence="1" id="KW-0677">Repeat</keyword>
<dbReference type="RefSeq" id="WP_145307278.1">
    <property type="nucleotide sequence ID" value="NZ_CP037452.1"/>
</dbReference>
<evidence type="ECO:0000256" key="1">
    <source>
        <dbReference type="ARBA" id="ARBA00022737"/>
    </source>
</evidence>
<dbReference type="KEGG" id="gfm:Enr17x_14970"/>
<proteinExistence type="predicted"/>
<evidence type="ECO:0000313" key="5">
    <source>
        <dbReference type="Proteomes" id="UP000318313"/>
    </source>
</evidence>
<dbReference type="Pfam" id="PF00515">
    <property type="entry name" value="TPR_1"/>
    <property type="match status" value="1"/>
</dbReference>
<reference evidence="4 5" key="1">
    <citation type="submission" date="2019-03" db="EMBL/GenBank/DDBJ databases">
        <title>Deep-cultivation of Planctomycetes and their phenomic and genomic characterization uncovers novel biology.</title>
        <authorList>
            <person name="Wiegand S."/>
            <person name="Jogler M."/>
            <person name="Boedeker C."/>
            <person name="Pinto D."/>
            <person name="Vollmers J."/>
            <person name="Rivas-Marin E."/>
            <person name="Kohn T."/>
            <person name="Peeters S.H."/>
            <person name="Heuer A."/>
            <person name="Rast P."/>
            <person name="Oberbeckmann S."/>
            <person name="Bunk B."/>
            <person name="Jeske O."/>
            <person name="Meyerdierks A."/>
            <person name="Storesund J.E."/>
            <person name="Kallscheuer N."/>
            <person name="Luecker S."/>
            <person name="Lage O.M."/>
            <person name="Pohl T."/>
            <person name="Merkel B.J."/>
            <person name="Hornburger P."/>
            <person name="Mueller R.-W."/>
            <person name="Bruemmer F."/>
            <person name="Labrenz M."/>
            <person name="Spormann A.M."/>
            <person name="Op den Camp H."/>
            <person name="Overmann J."/>
            <person name="Amann R."/>
            <person name="Jetten M.S.M."/>
            <person name="Mascher T."/>
            <person name="Medema M.H."/>
            <person name="Devos D.P."/>
            <person name="Kaster A.-K."/>
            <person name="Ovreas L."/>
            <person name="Rohde M."/>
            <person name="Galperin M.Y."/>
            <person name="Jogler C."/>
        </authorList>
    </citation>
    <scope>NUCLEOTIDE SEQUENCE [LARGE SCALE GENOMIC DNA]</scope>
    <source>
        <strain evidence="4 5">Enr17</strain>
    </source>
</reference>
<dbReference type="SMART" id="SM00028">
    <property type="entry name" value="TPR"/>
    <property type="match status" value="3"/>
</dbReference>
<keyword evidence="2 3" id="KW-0802">TPR repeat</keyword>
<dbReference type="PROSITE" id="PS51257">
    <property type="entry name" value="PROKAR_LIPOPROTEIN"/>
    <property type="match status" value="1"/>
</dbReference>
<dbReference type="OrthoDB" id="215821at2"/>
<dbReference type="SUPFAM" id="SSF48452">
    <property type="entry name" value="TPR-like"/>
    <property type="match status" value="1"/>
</dbReference>
<keyword evidence="5" id="KW-1185">Reference proteome</keyword>
<dbReference type="InterPro" id="IPR051685">
    <property type="entry name" value="Ycf3/AcsC/BcsC/TPR_MFPF"/>
</dbReference>
<sequence>MRNSTTWSLVILSGFATLFTVGCSHTHNMVGTNLKLPLEESPQMIMARTAEDKGQFVDAERTYKVMLQRNPQNATVLNRMGIVSSKMGKHDSATKYLMEAVKIQPNNAKYLTDLGYALYLQNDLPAAEIALEESIKRDPSSKRSFNNMSLVLGHQGRMDEAYQVARTVMNADEAHANIGYICLQRGMLDDAAKHYNRALEMNPDLDSVKEAIVQIAELQKQQMPSVEPQPEIQIAQTPAAEPVVSEPAVVTEVAETSSEETQFRVISDADVEVINPEQIAATELPVAQISAVQELPIQGFEPPLNVSNDDYIPSESNDFFVTVQSTQSVTTVRSAEE</sequence>
<dbReference type="Proteomes" id="UP000318313">
    <property type="component" value="Chromosome"/>
</dbReference>
<evidence type="ECO:0000256" key="3">
    <source>
        <dbReference type="PROSITE-ProRule" id="PRU00339"/>
    </source>
</evidence>
<dbReference type="Pfam" id="PF13432">
    <property type="entry name" value="TPR_16"/>
    <property type="match status" value="1"/>
</dbReference>
<feature type="repeat" description="TPR" evidence="3">
    <location>
        <begin position="74"/>
        <end position="107"/>
    </location>
</feature>
<dbReference type="PROSITE" id="PS50293">
    <property type="entry name" value="TPR_REGION"/>
    <property type="match status" value="1"/>
</dbReference>
<dbReference type="PANTHER" id="PTHR44943">
    <property type="entry name" value="CELLULOSE SYNTHASE OPERON PROTEIN C"/>
    <property type="match status" value="1"/>
</dbReference>
<protein>
    <submittedName>
        <fullName evidence="4">Photosystem I assembly protein Ycf3</fullName>
    </submittedName>
</protein>
<evidence type="ECO:0000256" key="2">
    <source>
        <dbReference type="ARBA" id="ARBA00022803"/>
    </source>
</evidence>
<accession>A0A518I8V4</accession>
<dbReference type="EMBL" id="CP037452">
    <property type="protein sequence ID" value="QDV49479.1"/>
    <property type="molecule type" value="Genomic_DNA"/>
</dbReference>
<dbReference type="InterPro" id="IPR019734">
    <property type="entry name" value="TPR_rpt"/>
</dbReference>
<name>A0A518I8V4_9PLAN</name>
<dbReference type="AlphaFoldDB" id="A0A518I8V4"/>